<dbReference type="InterPro" id="IPR029058">
    <property type="entry name" value="AB_hydrolase_fold"/>
</dbReference>
<dbReference type="SMART" id="SM00195">
    <property type="entry name" value="DSPc"/>
    <property type="match status" value="1"/>
</dbReference>
<dbReference type="InterPro" id="IPR020422">
    <property type="entry name" value="TYR_PHOSPHATASE_DUAL_dom"/>
</dbReference>
<dbReference type="CDD" id="cd14498">
    <property type="entry name" value="DSP"/>
    <property type="match status" value="1"/>
</dbReference>
<dbReference type="Gene3D" id="3.90.190.10">
    <property type="entry name" value="Protein tyrosine phosphatase superfamily"/>
    <property type="match status" value="1"/>
</dbReference>
<dbReference type="Proteomes" id="UP000277300">
    <property type="component" value="Unassembled WGS sequence"/>
</dbReference>
<dbReference type="EMBL" id="MBDO02000031">
    <property type="protein sequence ID" value="RLN66815.1"/>
    <property type="molecule type" value="Genomic_DNA"/>
</dbReference>
<evidence type="ECO:0000313" key="7">
    <source>
        <dbReference type="Proteomes" id="UP000277300"/>
    </source>
</evidence>
<protein>
    <submittedName>
        <fullName evidence="6">Uncharacterized protein</fullName>
    </submittedName>
</protein>
<dbReference type="PROSITE" id="PS00383">
    <property type="entry name" value="TYR_PHOSPHATASE_1"/>
    <property type="match status" value="1"/>
</dbReference>
<dbReference type="SUPFAM" id="SSF52799">
    <property type="entry name" value="(Phosphotyrosine protein) phosphatases II"/>
    <property type="match status" value="1"/>
</dbReference>
<evidence type="ECO:0000256" key="3">
    <source>
        <dbReference type="SAM" id="MobiDB-lite"/>
    </source>
</evidence>
<feature type="compositionally biased region" description="Low complexity" evidence="3">
    <location>
        <begin position="445"/>
        <end position="454"/>
    </location>
</feature>
<evidence type="ECO:0000256" key="1">
    <source>
        <dbReference type="ARBA" id="ARBA00022801"/>
    </source>
</evidence>
<keyword evidence="1" id="KW-0378">Hydrolase</keyword>
<reference evidence="6 7" key="1">
    <citation type="submission" date="2018-07" db="EMBL/GenBank/DDBJ databases">
        <title>Genome sequencing of oomycete isolates from Chile give support for New Zealand origin for Phytophthora kernoviae and make available the first Nothophytophthora sp. genome.</title>
        <authorList>
            <person name="Studholme D.J."/>
            <person name="Sanfuentes E."/>
            <person name="Panda P."/>
            <person name="Hill R."/>
            <person name="Sambles C."/>
            <person name="Grant M."/>
            <person name="Williams N.M."/>
            <person name="Mcdougal R.L."/>
        </authorList>
    </citation>
    <scope>NUCLEOTIDE SEQUENCE [LARGE SCALE GENOMIC DNA]</scope>
    <source>
        <strain evidence="6">Chile6</strain>
    </source>
</reference>
<dbReference type="InterPro" id="IPR002472">
    <property type="entry name" value="Palm_thioest"/>
</dbReference>
<feature type="domain" description="Tyrosine-protein phosphatase" evidence="4">
    <location>
        <begin position="511"/>
        <end position="653"/>
    </location>
</feature>
<dbReference type="Pfam" id="PF02089">
    <property type="entry name" value="Palm_thioest"/>
    <property type="match status" value="1"/>
</dbReference>
<dbReference type="SUPFAM" id="SSF53474">
    <property type="entry name" value="alpha/beta-Hydrolases"/>
    <property type="match status" value="1"/>
</dbReference>
<organism evidence="6 7">
    <name type="scientific">Phytophthora kernoviae</name>
    <dbReference type="NCBI Taxonomy" id="325452"/>
    <lineage>
        <taxon>Eukaryota</taxon>
        <taxon>Sar</taxon>
        <taxon>Stramenopiles</taxon>
        <taxon>Oomycota</taxon>
        <taxon>Peronosporomycetes</taxon>
        <taxon>Peronosporales</taxon>
        <taxon>Peronosporaceae</taxon>
        <taxon>Phytophthora</taxon>
    </lineage>
</organism>
<feature type="region of interest" description="Disordered" evidence="3">
    <location>
        <begin position="445"/>
        <end position="481"/>
    </location>
</feature>
<keyword evidence="2" id="KW-0904">Protein phosphatase</keyword>
<gene>
    <name evidence="6" type="ORF">BBP00_00001978</name>
</gene>
<dbReference type="PANTHER" id="PTHR46381">
    <property type="entry name" value="MKPA PROTEIN"/>
    <property type="match status" value="1"/>
</dbReference>
<feature type="domain" description="Tyrosine specific protein phosphatases" evidence="5">
    <location>
        <begin position="574"/>
        <end position="632"/>
    </location>
</feature>
<sequence length="776" mass="85433">MGDAAGNGGMKRIQKAISDHLGVYVASVQLGNSVAEDAEDSFFVKMNEQTEMFAKIVREDPHLKGGFNAAGFSQGNLLIRAYIERFNDPPVHTFISMHGPLAGVSGLPKCSITNFICKEIDKLIGEAVYTNRVQDRIAQANYFRDPLRIEAYLKHVDFLPDINNEKTSTNQTYKDNFTQLQNLVLVRAEQDTQVYPKESEWFGAYQDGDSYKKVLGFNETKWYKEDLFGLRTLNEAGKVHFLSTDGDHLQFSTEFLLGVMDNSQAFGELLTAEETTEGTTQSLPAPTTKICPTPRLIEQDLAQNKCTSTRAGVCPSPRVRNVVLDDEAWPLSASKGPTSPFTPKNYDITTLQRQPGTDQGAVMFTPPTPNKRVCSHQGFTQSKAGATAASGSWAPSLTQARKRSLGVSDAVHFASASPSDKRASLSIDMNLESRSNSVFGALPSLSSAPPVASATRGSASSSVPKKGYAPQQRRSRNPGNLSLDLSQVDQANFDPCNTAAVSKRQNDQAGVCSKLTEFLFIGGAAAAKNKTMLSQEGITHVINCAASVAPASFPDEFRYLNIKLRDHSSQDIARHFYTMFDFIERARERGGRVFLHCVKGISRSPTMAIAYLMWYKHIGMYKALDFVRQARPVVDPNAGFIFQLTEWEQRRPEGKIKFQSTIVFRVEVPPDNSDKGNNCNNEVVPSKKPLVIGPISGVSEGYFRDPAKDIGELSFIVACTDYMFVWSGTDVSQVQLEGAQGGAEMLQRFEAFPAKCDAVRQGQEPVAFWDLVADEI</sequence>
<dbReference type="InterPro" id="IPR000387">
    <property type="entry name" value="Tyr_Pase_dom"/>
</dbReference>
<dbReference type="PROSITE" id="PS50056">
    <property type="entry name" value="TYR_PHOSPHATASE_2"/>
    <property type="match status" value="1"/>
</dbReference>
<dbReference type="InterPro" id="IPR016130">
    <property type="entry name" value="Tyr_Pase_AS"/>
</dbReference>
<evidence type="ECO:0000313" key="6">
    <source>
        <dbReference type="EMBL" id="RLN66815.1"/>
    </source>
</evidence>
<dbReference type="PANTHER" id="PTHR46381:SF2">
    <property type="entry name" value="MAP KINASE PHOSPHATASE"/>
    <property type="match status" value="1"/>
</dbReference>
<dbReference type="Gene3D" id="3.40.50.1820">
    <property type="entry name" value="alpha/beta hydrolase"/>
    <property type="match status" value="1"/>
</dbReference>
<dbReference type="OrthoDB" id="10252009at2759"/>
<accession>A0A3F2S040</accession>
<evidence type="ECO:0000259" key="5">
    <source>
        <dbReference type="PROSITE" id="PS50056"/>
    </source>
</evidence>
<dbReference type="GO" id="GO:0004721">
    <property type="term" value="F:phosphoprotein phosphatase activity"/>
    <property type="evidence" value="ECO:0007669"/>
    <property type="project" value="UniProtKB-KW"/>
</dbReference>
<dbReference type="PRINTS" id="PR00414">
    <property type="entry name" value="PPTHIESTRASE"/>
</dbReference>
<dbReference type="GO" id="GO:0098599">
    <property type="term" value="F:palmitoyl hydrolase activity"/>
    <property type="evidence" value="ECO:0007669"/>
    <property type="project" value="InterPro"/>
</dbReference>
<dbReference type="SUPFAM" id="SSF55753">
    <property type="entry name" value="Actin depolymerizing proteins"/>
    <property type="match status" value="1"/>
</dbReference>
<dbReference type="FunFam" id="3.90.190.10:FF:000130">
    <property type="entry name" value="Dual specificity protein phosphatase, putative"/>
    <property type="match status" value="1"/>
</dbReference>
<evidence type="ECO:0000259" key="4">
    <source>
        <dbReference type="PROSITE" id="PS50054"/>
    </source>
</evidence>
<dbReference type="PROSITE" id="PS50054">
    <property type="entry name" value="TYR_PHOSPHATASE_DUAL"/>
    <property type="match status" value="1"/>
</dbReference>
<dbReference type="AlphaFoldDB" id="A0A3F2S040"/>
<evidence type="ECO:0000256" key="2">
    <source>
        <dbReference type="ARBA" id="ARBA00022912"/>
    </source>
</evidence>
<dbReference type="InterPro" id="IPR000340">
    <property type="entry name" value="Dual-sp_phosphatase_cat-dom"/>
</dbReference>
<name>A0A3F2S040_9STRA</name>
<comment type="caution">
    <text evidence="6">The sequence shown here is derived from an EMBL/GenBank/DDBJ whole genome shotgun (WGS) entry which is preliminary data.</text>
</comment>
<dbReference type="InterPro" id="IPR029021">
    <property type="entry name" value="Prot-tyrosine_phosphatase-like"/>
</dbReference>
<dbReference type="Pfam" id="PF00782">
    <property type="entry name" value="DSPc"/>
    <property type="match status" value="1"/>
</dbReference>
<proteinExistence type="predicted"/>